<dbReference type="InterPro" id="IPR045569">
    <property type="entry name" value="Metalloprtase-TldD/E_C"/>
</dbReference>
<dbReference type="RefSeq" id="WP_017745885.1">
    <property type="nucleotide sequence ID" value="NZ_KQ976354.1"/>
</dbReference>
<evidence type="ECO:0000259" key="7">
    <source>
        <dbReference type="Pfam" id="PF19290"/>
    </source>
</evidence>
<comment type="caution">
    <text evidence="8">The sequence shown here is derived from an EMBL/GenBank/DDBJ whole genome shotgun (WGS) entry which is preliminary data.</text>
</comment>
<name>A0A139X1I2_9CYAN</name>
<protein>
    <submittedName>
        <fullName evidence="8">Zn-dependent protease</fullName>
    </submittedName>
</protein>
<feature type="domain" description="Metalloprotease TldD/E C-terminal" evidence="6">
    <location>
        <begin position="233"/>
        <end position="460"/>
    </location>
</feature>
<feature type="domain" description="Metalloprotease TldD/E central" evidence="7">
    <location>
        <begin position="114"/>
        <end position="224"/>
    </location>
</feature>
<dbReference type="AlphaFoldDB" id="A0A139X1I2"/>
<proteinExistence type="inferred from homology"/>
<dbReference type="GO" id="GO:0005829">
    <property type="term" value="C:cytosol"/>
    <property type="evidence" value="ECO:0007669"/>
    <property type="project" value="TreeGrafter"/>
</dbReference>
<evidence type="ECO:0000256" key="4">
    <source>
        <dbReference type="ARBA" id="ARBA00023049"/>
    </source>
</evidence>
<dbReference type="OrthoDB" id="9803213at2"/>
<dbReference type="InterPro" id="IPR036059">
    <property type="entry name" value="TldD/PmbA_sf"/>
</dbReference>
<dbReference type="Pfam" id="PF01523">
    <property type="entry name" value="PmbA_TldD_1st"/>
    <property type="match status" value="1"/>
</dbReference>
<dbReference type="Gene3D" id="3.30.2290.10">
    <property type="entry name" value="PmbA/TldD superfamily"/>
    <property type="match status" value="1"/>
</dbReference>
<dbReference type="Proteomes" id="UP000076925">
    <property type="component" value="Unassembled WGS sequence"/>
</dbReference>
<dbReference type="EMBL" id="ANNX02000040">
    <property type="protein sequence ID" value="KYC38513.1"/>
    <property type="molecule type" value="Genomic_DNA"/>
</dbReference>
<dbReference type="Pfam" id="PF19290">
    <property type="entry name" value="PmbA_TldD_2nd"/>
    <property type="match status" value="1"/>
</dbReference>
<keyword evidence="4" id="KW-0482">Metalloprotease</keyword>
<keyword evidence="9" id="KW-1185">Reference proteome</keyword>
<sequence length="480" mass="53303">MLSELKKAIAQIDIPADWLGIRVVKDTTHTRHIRDGIPQSNGKSLTKGSMLEVMVNGCIGYAATNSLQVTDLQTAAEKAYHQALAASEWWVYPFKAASERPKVVGQYTSPFLKPLDALSAGEINDLLIRICQTMKVCDRIVQTTAIASTSEKETWFASSNGSEVYQKFMFFSTHYGATAQDGALVQQRSQNGWQANCYQGGLEHFQEAQLWHQVQQIGEQAVELLTAEECPTARTNLVLAPDQMMLQIHESVGHPLEIDRILGDERNYAGGSFVDKRDFGNLVYGSPLMNITFDPTVPNEFASYGFDDTGTVATREYLIKEGVLLRGLGSLESQARAEVPGVACARACSWNRPAIDRMANLNLEPGEASFEDIIAEVEHGIYMESNRSWSIDDRRYKFQFGCEYAKLIENGKLTKTLRNPNYRATTPEFWQSLVKIGNYSTWQMYGTPFCGKGEPNQAIWVGHGSPICVFANVEVFGGGS</sequence>
<dbReference type="InterPro" id="IPR002510">
    <property type="entry name" value="Metalloprtase-TldD/E_N"/>
</dbReference>
<evidence type="ECO:0000259" key="5">
    <source>
        <dbReference type="Pfam" id="PF01523"/>
    </source>
</evidence>
<dbReference type="GO" id="GO:0006508">
    <property type="term" value="P:proteolysis"/>
    <property type="evidence" value="ECO:0007669"/>
    <property type="project" value="UniProtKB-KW"/>
</dbReference>
<feature type="domain" description="Metalloprotease TldD/E N-terminal" evidence="5">
    <location>
        <begin position="21"/>
        <end position="83"/>
    </location>
</feature>
<evidence type="ECO:0000313" key="9">
    <source>
        <dbReference type="Proteomes" id="UP000076925"/>
    </source>
</evidence>
<organism evidence="8 9">
    <name type="scientific">Scytonema hofmannii PCC 7110</name>
    <dbReference type="NCBI Taxonomy" id="128403"/>
    <lineage>
        <taxon>Bacteria</taxon>
        <taxon>Bacillati</taxon>
        <taxon>Cyanobacteriota</taxon>
        <taxon>Cyanophyceae</taxon>
        <taxon>Nostocales</taxon>
        <taxon>Scytonemataceae</taxon>
        <taxon>Scytonema</taxon>
    </lineage>
</organism>
<comment type="similarity">
    <text evidence="1">Belongs to the peptidase U62 family.</text>
</comment>
<dbReference type="PANTHER" id="PTHR30624">
    <property type="entry name" value="UNCHARACTERIZED PROTEIN TLDD AND PMBA"/>
    <property type="match status" value="1"/>
</dbReference>
<evidence type="ECO:0000256" key="2">
    <source>
        <dbReference type="ARBA" id="ARBA00022670"/>
    </source>
</evidence>
<evidence type="ECO:0000259" key="6">
    <source>
        <dbReference type="Pfam" id="PF19289"/>
    </source>
</evidence>
<accession>A0A139X1I2</accession>
<dbReference type="InterPro" id="IPR051463">
    <property type="entry name" value="Peptidase_U62_metallo"/>
</dbReference>
<dbReference type="Pfam" id="PF19289">
    <property type="entry name" value="PmbA_TldD_3rd"/>
    <property type="match status" value="1"/>
</dbReference>
<keyword evidence="3" id="KW-0378">Hydrolase</keyword>
<dbReference type="PANTHER" id="PTHR30624:SF10">
    <property type="entry name" value="CONSERVED PROTEIN"/>
    <property type="match status" value="1"/>
</dbReference>
<dbReference type="InterPro" id="IPR035068">
    <property type="entry name" value="TldD/PmbA_N"/>
</dbReference>
<dbReference type="STRING" id="128403.WA1_35580"/>
<dbReference type="SUPFAM" id="SSF111283">
    <property type="entry name" value="Putative modulator of DNA gyrase, PmbA/TldD"/>
    <property type="match status" value="1"/>
</dbReference>
<dbReference type="GO" id="GO:0008237">
    <property type="term" value="F:metallopeptidase activity"/>
    <property type="evidence" value="ECO:0007669"/>
    <property type="project" value="UniProtKB-KW"/>
</dbReference>
<gene>
    <name evidence="8" type="ORF">WA1_35580</name>
</gene>
<evidence type="ECO:0000313" key="8">
    <source>
        <dbReference type="EMBL" id="KYC38513.1"/>
    </source>
</evidence>
<reference evidence="8 9" key="1">
    <citation type="journal article" date="2013" name="Genome Biol. Evol.">
        <title>Genomes of Stigonematalean cyanobacteria (subsection V) and the evolution of oxygenic photosynthesis from prokaryotes to plastids.</title>
        <authorList>
            <person name="Dagan T."/>
            <person name="Roettger M."/>
            <person name="Stucken K."/>
            <person name="Landan G."/>
            <person name="Koch R."/>
            <person name="Major P."/>
            <person name="Gould S.B."/>
            <person name="Goremykin V.V."/>
            <person name="Rippka R."/>
            <person name="Tandeau de Marsac N."/>
            <person name="Gugger M."/>
            <person name="Lockhart P.J."/>
            <person name="Allen J.F."/>
            <person name="Brune I."/>
            <person name="Maus I."/>
            <person name="Puhler A."/>
            <person name="Martin W.F."/>
        </authorList>
    </citation>
    <scope>NUCLEOTIDE SEQUENCE [LARGE SCALE GENOMIC DNA]</scope>
    <source>
        <strain evidence="8 9">PCC 7110</strain>
    </source>
</reference>
<dbReference type="InterPro" id="IPR045570">
    <property type="entry name" value="Metalloprtase-TldD/E_cen_dom"/>
</dbReference>
<evidence type="ECO:0000256" key="3">
    <source>
        <dbReference type="ARBA" id="ARBA00022801"/>
    </source>
</evidence>
<keyword evidence="2 8" id="KW-0645">Protease</keyword>
<evidence type="ECO:0000256" key="1">
    <source>
        <dbReference type="ARBA" id="ARBA00005836"/>
    </source>
</evidence>